<evidence type="ECO:0000256" key="1">
    <source>
        <dbReference type="SAM" id="Coils"/>
    </source>
</evidence>
<comment type="caution">
    <text evidence="2">The sequence shown here is derived from an EMBL/GenBank/DDBJ whole genome shotgun (WGS) entry which is preliminary data.</text>
</comment>
<evidence type="ECO:0000313" key="2">
    <source>
        <dbReference type="EMBL" id="KAF0825765.1"/>
    </source>
</evidence>
<keyword evidence="1" id="KW-0175">Coiled coil</keyword>
<dbReference type="EMBL" id="VDEM01000002">
    <property type="protein sequence ID" value="KAF0825765.1"/>
    <property type="molecule type" value="Genomic_DNA"/>
</dbReference>
<proteinExistence type="predicted"/>
<organism evidence="2 3">
    <name type="scientific">Cytobacillus firmus</name>
    <name type="common">Bacillus firmus</name>
    <dbReference type="NCBI Taxonomy" id="1399"/>
    <lineage>
        <taxon>Bacteria</taxon>
        <taxon>Bacillati</taxon>
        <taxon>Bacillota</taxon>
        <taxon>Bacilli</taxon>
        <taxon>Bacillales</taxon>
        <taxon>Bacillaceae</taxon>
        <taxon>Cytobacillus</taxon>
    </lineage>
</organism>
<sequence>MENQLLEDTITVLSKENERLKRKVFFVTKDNYQLNKDMKKALIEIDKLELEYKRLTGMLARLDKGRI</sequence>
<evidence type="ECO:0000313" key="3">
    <source>
        <dbReference type="Proteomes" id="UP000465778"/>
    </source>
</evidence>
<feature type="coiled-coil region" evidence="1">
    <location>
        <begin position="3"/>
        <end position="65"/>
    </location>
</feature>
<accession>A0A800NFR0</accession>
<gene>
    <name evidence="2" type="ORF">KIS1582_0438</name>
</gene>
<dbReference type="Proteomes" id="UP000465778">
    <property type="component" value="Unassembled WGS sequence"/>
</dbReference>
<dbReference type="OrthoDB" id="2936863at2"/>
<dbReference type="AlphaFoldDB" id="A0A800NFR0"/>
<dbReference type="RefSeq" id="WP_159344115.1">
    <property type="nucleotide sequence ID" value="NZ_JBALOT010000018.1"/>
</dbReference>
<name>A0A800NFR0_CYTFI</name>
<reference evidence="2 3" key="1">
    <citation type="journal article" date="2020" name="G3 (Bethesda)">
        <title>Whole Genome Sequencing and Comparative Genomics of Two Nematicidal Bacillus Strains Reveals a Wide Range of Possible Virulence Factors.</title>
        <authorList>
            <person name="Susic N."/>
            <person name="Janezic S."/>
            <person name="Rupnik M."/>
            <person name="Geric Stare B."/>
        </authorList>
    </citation>
    <scope>NUCLEOTIDE SEQUENCE [LARGE SCALE GENOMIC DNA]</scope>
    <source>
        <strain evidence="2 3">I-1582</strain>
    </source>
</reference>
<protein>
    <submittedName>
        <fullName evidence="2">Uncharacterized protein</fullName>
    </submittedName>
</protein>